<dbReference type="InterPro" id="IPR011991">
    <property type="entry name" value="ArsR-like_HTH"/>
</dbReference>
<dbReference type="CDD" id="cd02440">
    <property type="entry name" value="AdoMet_MTases"/>
    <property type="match status" value="1"/>
</dbReference>
<feature type="domain" description="HTH arsR-type" evidence="1">
    <location>
        <begin position="13"/>
        <end position="107"/>
    </location>
</feature>
<dbReference type="InterPro" id="IPR036388">
    <property type="entry name" value="WH-like_DNA-bd_sf"/>
</dbReference>
<sequence length="332" mass="37058">MNLTSPSAEANQNASIDTAKLAQLCKASADPLRLDILRALRDGSFGVMELCKIFDAKQSGMSHHLKVMATAGLVETRKEGNSIFYRRTTNLEQHALKPLIDTLFVSVDQTVLPESIQQRLSETYEERAQLSRQFFEKNALRFREQQDLIASWKDYGPFTSDLIRDLTPQGDQLAIEFGPGTGEMLVELAESYDQVVGIDTSEEMLAQARATVAEIHNIDLLHADASSLKSADQANLVVSNMVLHHVPAPEQLIESAASSLKDNGYLLITELCAHDQKWTQDHCGDLWLGFEQSDIDRWANIVGLTPESQQFLALRNGFQIQVLIYRKLSTPN</sequence>
<comment type="caution">
    <text evidence="2">The sequence shown here is derived from an EMBL/GenBank/DDBJ whole genome shotgun (WGS) entry which is preliminary data.</text>
</comment>
<keyword evidence="3" id="KW-1185">Reference proteome</keyword>
<dbReference type="PROSITE" id="PS50987">
    <property type="entry name" value="HTH_ARSR_2"/>
    <property type="match status" value="1"/>
</dbReference>
<dbReference type="Gene3D" id="1.10.10.10">
    <property type="entry name" value="Winged helix-like DNA-binding domain superfamily/Winged helix DNA-binding domain"/>
    <property type="match status" value="1"/>
</dbReference>
<dbReference type="Proteomes" id="UP001595476">
    <property type="component" value="Unassembled WGS sequence"/>
</dbReference>
<accession>A0ABV7HIM3</accession>
<reference evidence="3" key="1">
    <citation type="journal article" date="2019" name="Int. J. Syst. Evol. Microbiol.">
        <title>The Global Catalogue of Microorganisms (GCM) 10K type strain sequencing project: providing services to taxonomists for standard genome sequencing and annotation.</title>
        <authorList>
            <consortium name="The Broad Institute Genomics Platform"/>
            <consortium name="The Broad Institute Genome Sequencing Center for Infectious Disease"/>
            <person name="Wu L."/>
            <person name="Ma J."/>
        </authorList>
    </citation>
    <scope>NUCLEOTIDE SEQUENCE [LARGE SCALE GENOMIC DNA]</scope>
    <source>
        <strain evidence="3">KCTC 52438</strain>
    </source>
</reference>
<protein>
    <submittedName>
        <fullName evidence="2">Metalloregulator ArsR/SmtB family transcription factor</fullName>
    </submittedName>
</protein>
<dbReference type="InterPro" id="IPR001845">
    <property type="entry name" value="HTH_ArsR_DNA-bd_dom"/>
</dbReference>
<evidence type="ECO:0000313" key="3">
    <source>
        <dbReference type="Proteomes" id="UP001595476"/>
    </source>
</evidence>
<evidence type="ECO:0000259" key="1">
    <source>
        <dbReference type="PROSITE" id="PS50987"/>
    </source>
</evidence>
<dbReference type="InterPro" id="IPR036390">
    <property type="entry name" value="WH_DNA-bd_sf"/>
</dbReference>
<dbReference type="EMBL" id="JBHRSZ010000005">
    <property type="protein sequence ID" value="MFC3152000.1"/>
    <property type="molecule type" value="Genomic_DNA"/>
</dbReference>
<dbReference type="PANTHER" id="PTHR43861">
    <property type="entry name" value="TRANS-ACONITATE 2-METHYLTRANSFERASE-RELATED"/>
    <property type="match status" value="1"/>
</dbReference>
<dbReference type="NCBIfam" id="NF033788">
    <property type="entry name" value="HTH_metalloreg"/>
    <property type="match status" value="1"/>
</dbReference>
<dbReference type="SUPFAM" id="SSF53335">
    <property type="entry name" value="S-adenosyl-L-methionine-dependent methyltransferases"/>
    <property type="match status" value="1"/>
</dbReference>
<dbReference type="CDD" id="cd00090">
    <property type="entry name" value="HTH_ARSR"/>
    <property type="match status" value="1"/>
</dbReference>
<dbReference type="Gene3D" id="3.40.50.150">
    <property type="entry name" value="Vaccinia Virus protein VP39"/>
    <property type="match status" value="1"/>
</dbReference>
<dbReference type="Pfam" id="PF13489">
    <property type="entry name" value="Methyltransf_23"/>
    <property type="match status" value="1"/>
</dbReference>
<dbReference type="Pfam" id="PF01022">
    <property type="entry name" value="HTH_5"/>
    <property type="match status" value="1"/>
</dbReference>
<gene>
    <name evidence="2" type="ORF">ACFOEK_13240</name>
</gene>
<dbReference type="PRINTS" id="PR00778">
    <property type="entry name" value="HTHARSR"/>
</dbReference>
<name>A0ABV7HIM3_9GAMM</name>
<evidence type="ECO:0000313" key="2">
    <source>
        <dbReference type="EMBL" id="MFC3152000.1"/>
    </source>
</evidence>
<organism evidence="2 3">
    <name type="scientific">Litoribrevibacter euphylliae</name>
    <dbReference type="NCBI Taxonomy" id="1834034"/>
    <lineage>
        <taxon>Bacteria</taxon>
        <taxon>Pseudomonadati</taxon>
        <taxon>Pseudomonadota</taxon>
        <taxon>Gammaproteobacteria</taxon>
        <taxon>Oceanospirillales</taxon>
        <taxon>Oceanospirillaceae</taxon>
        <taxon>Litoribrevibacter</taxon>
    </lineage>
</organism>
<dbReference type="SUPFAM" id="SSF46785">
    <property type="entry name" value="Winged helix' DNA-binding domain"/>
    <property type="match status" value="1"/>
</dbReference>
<dbReference type="SMART" id="SM00418">
    <property type="entry name" value="HTH_ARSR"/>
    <property type="match status" value="1"/>
</dbReference>
<dbReference type="InterPro" id="IPR029063">
    <property type="entry name" value="SAM-dependent_MTases_sf"/>
</dbReference>
<dbReference type="RefSeq" id="WP_386721716.1">
    <property type="nucleotide sequence ID" value="NZ_JBHRSZ010000005.1"/>
</dbReference>
<proteinExistence type="predicted"/>